<dbReference type="SMART" id="SM00042">
    <property type="entry name" value="CUB"/>
    <property type="match status" value="1"/>
</dbReference>
<dbReference type="EMBL" id="CAJOAY010004053">
    <property type="protein sequence ID" value="CAF4052614.1"/>
    <property type="molecule type" value="Genomic_DNA"/>
</dbReference>
<dbReference type="InterPro" id="IPR013806">
    <property type="entry name" value="Kringle-like"/>
</dbReference>
<dbReference type="Gene3D" id="2.10.10.10">
    <property type="entry name" value="Fibronectin, type II, collagen-binding"/>
    <property type="match status" value="1"/>
</dbReference>
<feature type="domain" description="CUB" evidence="6">
    <location>
        <begin position="255"/>
        <end position="371"/>
    </location>
</feature>
<dbReference type="Pfam" id="PF00040">
    <property type="entry name" value="fn2"/>
    <property type="match status" value="1"/>
</dbReference>
<dbReference type="CDD" id="cd22823">
    <property type="entry name" value="Gal_Rha_Lectin"/>
    <property type="match status" value="1"/>
</dbReference>
<dbReference type="CDD" id="cd00062">
    <property type="entry name" value="FN2"/>
    <property type="match status" value="1"/>
</dbReference>
<dbReference type="InterPro" id="IPR000562">
    <property type="entry name" value="FN_type2_dom"/>
</dbReference>
<protein>
    <recommendedName>
        <fullName evidence="10">CUB domain-containing protein</fullName>
    </recommendedName>
</protein>
<feature type="compositionally biased region" description="Low complexity" evidence="5">
    <location>
        <begin position="392"/>
        <end position="416"/>
    </location>
</feature>
<gene>
    <name evidence="8" type="ORF">OKA104_LOCUS32886</name>
</gene>
<evidence type="ECO:0000256" key="2">
    <source>
        <dbReference type="ARBA" id="ARBA00023157"/>
    </source>
</evidence>
<evidence type="ECO:0000259" key="6">
    <source>
        <dbReference type="PROSITE" id="PS01180"/>
    </source>
</evidence>
<dbReference type="AlphaFoldDB" id="A0A819SIM3"/>
<keyword evidence="2 3" id="KW-1015">Disulfide bond</keyword>
<feature type="disulfide bond" evidence="3">
    <location>
        <begin position="316"/>
        <end position="333"/>
    </location>
</feature>
<dbReference type="InterPro" id="IPR043159">
    <property type="entry name" value="Lectin_gal-bd_sf"/>
</dbReference>
<dbReference type="InterPro" id="IPR000859">
    <property type="entry name" value="CUB_dom"/>
</dbReference>
<feature type="domain" description="Fibronectin type-II" evidence="7">
    <location>
        <begin position="89"/>
        <end position="144"/>
    </location>
</feature>
<keyword evidence="1" id="KW-0677">Repeat</keyword>
<feature type="non-terminal residue" evidence="8">
    <location>
        <position position="467"/>
    </location>
</feature>
<evidence type="ECO:0000256" key="3">
    <source>
        <dbReference type="PROSITE-ProRule" id="PRU00059"/>
    </source>
</evidence>
<evidence type="ECO:0000313" key="9">
    <source>
        <dbReference type="Proteomes" id="UP000663881"/>
    </source>
</evidence>
<accession>A0A819SIM3</accession>
<comment type="caution">
    <text evidence="8">The sequence shown here is derived from an EMBL/GenBank/DDBJ whole genome shotgun (WGS) entry which is preliminary data.</text>
</comment>
<dbReference type="Gene3D" id="2.60.120.290">
    <property type="entry name" value="Spermadhesin, CUB domain"/>
    <property type="match status" value="1"/>
</dbReference>
<sequence>IRCGLQQPELVLVSCSNIVEFKFVSTHQALGYRGFKIFFQTIDVPSNWACKPSGFTTPAITTTTTRPPTTSGALPPSSQIAAYGGTTNNTRQYCEFPFTYQGNSQISCLRTDPPSSPSGETLREPWCSLTSNFDTDRQWGFCNIGVTDSTFYDICRSESQFLRCPAGYVIDIITADYAAKPDGNIGAGACMYDKKDCFQSDSITIQTICAGQTSCIAYHLGKTLASCQNRPSAYLHIDYTCVPNDIPEIRTYDMCNNNTLPQGDTRRGFIVSPNFPNTPKNLDCTFNLQTLKPYQDIYLYIIDMDLDSATLAPATCTKDRLIVTADNTVMEMCGRSYTKFLFHTCHSSVSFRLIRASDAKGRGVKFYFEFRERPPTEICPVLYTTTVRSSTEPTSIHTSSSPTLSSSSTQNSTLTSKFTTSSNTRSTAIKSSTASIPVTESAAIIIHNFNYVSILFCTVLTRLMFEH</sequence>
<evidence type="ECO:0000256" key="5">
    <source>
        <dbReference type="SAM" id="MobiDB-lite"/>
    </source>
</evidence>
<comment type="caution">
    <text evidence="4">Lacks conserved residue(s) required for the propagation of feature annotation.</text>
</comment>
<reference evidence="8" key="1">
    <citation type="submission" date="2021-02" db="EMBL/GenBank/DDBJ databases">
        <authorList>
            <person name="Nowell W R."/>
        </authorList>
    </citation>
    <scope>NUCLEOTIDE SEQUENCE</scope>
</reference>
<evidence type="ECO:0008006" key="10">
    <source>
        <dbReference type="Google" id="ProtNLM"/>
    </source>
</evidence>
<dbReference type="SUPFAM" id="SSF49854">
    <property type="entry name" value="Spermadhesin, CUB domain"/>
    <property type="match status" value="1"/>
</dbReference>
<dbReference type="SUPFAM" id="SSF57440">
    <property type="entry name" value="Kringle-like"/>
    <property type="match status" value="1"/>
</dbReference>
<dbReference type="PROSITE" id="PS01180">
    <property type="entry name" value="CUB"/>
    <property type="match status" value="1"/>
</dbReference>
<evidence type="ECO:0000313" key="8">
    <source>
        <dbReference type="EMBL" id="CAF4052614.1"/>
    </source>
</evidence>
<dbReference type="Proteomes" id="UP000663881">
    <property type="component" value="Unassembled WGS sequence"/>
</dbReference>
<proteinExistence type="predicted"/>
<dbReference type="SMART" id="SM00059">
    <property type="entry name" value="FN2"/>
    <property type="match status" value="1"/>
</dbReference>
<dbReference type="InterPro" id="IPR036943">
    <property type="entry name" value="FN_type2_sf"/>
</dbReference>
<evidence type="ECO:0000259" key="7">
    <source>
        <dbReference type="PROSITE" id="PS51092"/>
    </source>
</evidence>
<dbReference type="InterPro" id="IPR035914">
    <property type="entry name" value="Sperma_CUB_dom_sf"/>
</dbReference>
<name>A0A819SIM3_9BILA</name>
<dbReference type="Gene3D" id="2.60.120.740">
    <property type="match status" value="1"/>
</dbReference>
<organism evidence="8 9">
    <name type="scientific">Adineta steineri</name>
    <dbReference type="NCBI Taxonomy" id="433720"/>
    <lineage>
        <taxon>Eukaryota</taxon>
        <taxon>Metazoa</taxon>
        <taxon>Spiralia</taxon>
        <taxon>Gnathifera</taxon>
        <taxon>Rotifera</taxon>
        <taxon>Eurotatoria</taxon>
        <taxon>Bdelloidea</taxon>
        <taxon>Adinetida</taxon>
        <taxon>Adinetidae</taxon>
        <taxon>Adineta</taxon>
    </lineage>
</organism>
<evidence type="ECO:0000256" key="4">
    <source>
        <dbReference type="PROSITE-ProRule" id="PRU00479"/>
    </source>
</evidence>
<dbReference type="PROSITE" id="PS51092">
    <property type="entry name" value="FN2_2"/>
    <property type="match status" value="1"/>
</dbReference>
<feature type="region of interest" description="Disordered" evidence="5">
    <location>
        <begin position="392"/>
        <end position="419"/>
    </location>
</feature>
<evidence type="ECO:0000256" key="1">
    <source>
        <dbReference type="ARBA" id="ARBA00022737"/>
    </source>
</evidence>